<evidence type="ECO:0000256" key="3">
    <source>
        <dbReference type="ARBA" id="ARBA00022741"/>
    </source>
</evidence>
<dbReference type="SMART" id="SM00382">
    <property type="entry name" value="AAA"/>
    <property type="match status" value="2"/>
</dbReference>
<keyword evidence="6" id="KW-0238">DNA-binding</keyword>
<evidence type="ECO:0000256" key="9">
    <source>
        <dbReference type="ARBA" id="ARBA00034320"/>
    </source>
</evidence>
<dbReference type="SUPFAM" id="SSF51045">
    <property type="entry name" value="WW domain"/>
    <property type="match status" value="1"/>
</dbReference>
<feature type="domain" description="WW" evidence="13">
    <location>
        <begin position="827"/>
        <end position="861"/>
    </location>
</feature>
<evidence type="ECO:0000256" key="4">
    <source>
        <dbReference type="ARBA" id="ARBA00022801"/>
    </source>
</evidence>
<dbReference type="InterPro" id="IPR036627">
    <property type="entry name" value="CobW-likC_sf"/>
</dbReference>
<dbReference type="PROSITE" id="PS50162">
    <property type="entry name" value="RECA_2"/>
    <property type="match status" value="1"/>
</dbReference>
<dbReference type="CDD" id="cd03112">
    <property type="entry name" value="CobW-like"/>
    <property type="match status" value="1"/>
</dbReference>
<sequence length="896" mass="96259">MAQAVAEHVQEEQYAEEEGIGGPQALDALQELGVPAGDIKKLKEGGIATVEGLMFATTKELGAIKGISEAKVSKLKEMAAKIVPQGFTTAQQIMEQRQELIMVTTGCQSLNDILGGGLETGSITELYGEYRCGKTQVCHTLCVTCQLPVDMGGGEGKALYIDTEGTFRPQRLVQIAERYGLNAQDVLDNVAYARAHNTEHQQQLLIQAAAMMAESRFAVLIVDSATALFRSEFMGRGELAARQNHLGRFLRGLQRLADEFGVAVLVTNQVVQGNLDGGSAMFAAPHLSLKAVGGNIMAHATTTRLQLRKGRGDTRVAKIIASPSQPEAEATFSIGAEGVTDAKDTMPKPESEKTPVTLVTGFLGAGKTTLLNHILKQKGSRHVAVIENEVGEINIDNSLVVENLLSKEDLVSMDRGCVCCSLRNDIVGALRELQGRASKRGIAYDAILLETTGLADPAPVAFTFFANSWISANYRLDSILCLVDAQHLRKHLEDAGGGDVNEAVNQIAFADIILLNKIDLVTPEELQAARDLVRSINVTADVIEVSLANCPCDDLEGHDQSGAKALPGAANPVEQPGWDRLMGINSFSIERALQVDPYFMDSDSESEDNASEGGSPSPSKQQPEAEQQQQQQQGSGLPAVSAEQVAANLAAPKGTKRGREEEGASPSGAAANGQLGECGTHPGPCNDACQSHEADEQQRKQKAAAQAAVAAAQRQPKRRRKKLHDLSGVGSVGITARGPLDKYRFNMFMRDLLGEKARDIFRSKGVLCIKGQEATKFVFQGVHETICFGPAATGWSAGEPPLNQIVFIGRDLNRRELAEGLRSCVWTPLPEGWSEHHDGHTNRPYYVNSATSAKQWERPETACALVQSTETSHKQPTTMQPRKNGTEAAEAPVVQA</sequence>
<dbReference type="PROSITE" id="PS50020">
    <property type="entry name" value="WW_DOMAIN_2"/>
    <property type="match status" value="1"/>
</dbReference>
<dbReference type="STRING" id="3076.A0A2P6TRM6"/>
<evidence type="ECO:0000256" key="6">
    <source>
        <dbReference type="ARBA" id="ARBA00023125"/>
    </source>
</evidence>
<evidence type="ECO:0000256" key="1">
    <source>
        <dbReference type="ARBA" id="ARBA00004123"/>
    </source>
</evidence>
<dbReference type="Pfam" id="PF07683">
    <property type="entry name" value="CobW_C"/>
    <property type="match status" value="1"/>
</dbReference>
<dbReference type="NCBIfam" id="TIGR02239">
    <property type="entry name" value="recomb_RAD51"/>
    <property type="match status" value="1"/>
</dbReference>
<dbReference type="InterPro" id="IPR036020">
    <property type="entry name" value="WW_dom_sf"/>
</dbReference>
<dbReference type="SUPFAM" id="SSF52540">
    <property type="entry name" value="P-loop containing nucleoside triphosphate hydrolases"/>
    <property type="match status" value="2"/>
</dbReference>
<dbReference type="GO" id="GO:0006312">
    <property type="term" value="P:mitotic recombination"/>
    <property type="evidence" value="ECO:0007669"/>
    <property type="project" value="TreeGrafter"/>
</dbReference>
<dbReference type="AlphaFoldDB" id="A0A2P6TRM6"/>
<feature type="domain" description="RecA family profile 1" evidence="14">
    <location>
        <begin position="99"/>
        <end position="270"/>
    </location>
</feature>
<proteinExistence type="inferred from homology"/>
<evidence type="ECO:0000256" key="11">
    <source>
        <dbReference type="RuleBase" id="RU003422"/>
    </source>
</evidence>
<evidence type="ECO:0000259" key="15">
    <source>
        <dbReference type="PROSITE" id="PS50163"/>
    </source>
</evidence>
<dbReference type="OrthoDB" id="258627at2759"/>
<dbReference type="GO" id="GO:0000150">
    <property type="term" value="F:DNA strand exchange activity"/>
    <property type="evidence" value="ECO:0007669"/>
    <property type="project" value="InterPro"/>
</dbReference>
<comment type="catalytic activity">
    <reaction evidence="10">
        <text>GTP + H2O = GDP + phosphate + H(+)</text>
        <dbReference type="Rhea" id="RHEA:19669"/>
        <dbReference type="ChEBI" id="CHEBI:15377"/>
        <dbReference type="ChEBI" id="CHEBI:15378"/>
        <dbReference type="ChEBI" id="CHEBI:37565"/>
        <dbReference type="ChEBI" id="CHEBI:43474"/>
        <dbReference type="ChEBI" id="CHEBI:58189"/>
    </reaction>
    <physiologicalReaction direction="left-to-right" evidence="10">
        <dbReference type="Rhea" id="RHEA:19670"/>
    </physiologicalReaction>
</comment>
<dbReference type="Pfam" id="PF02492">
    <property type="entry name" value="cobW"/>
    <property type="match status" value="1"/>
</dbReference>
<evidence type="ECO:0000256" key="12">
    <source>
        <dbReference type="SAM" id="MobiDB-lite"/>
    </source>
</evidence>
<dbReference type="Gene3D" id="2.20.70.10">
    <property type="match status" value="1"/>
</dbReference>
<dbReference type="FunFam" id="3.40.50.300:FF:002052">
    <property type="entry name" value="DNA repair protein RAD51 homolog"/>
    <property type="match status" value="1"/>
</dbReference>
<dbReference type="Proteomes" id="UP000239899">
    <property type="component" value="Unassembled WGS sequence"/>
</dbReference>
<dbReference type="Gene3D" id="3.40.50.300">
    <property type="entry name" value="P-loop containing nucleotide triphosphate hydrolases"/>
    <property type="match status" value="2"/>
</dbReference>
<evidence type="ECO:0000256" key="7">
    <source>
        <dbReference type="ARBA" id="ARBA00023186"/>
    </source>
</evidence>
<feature type="compositionally biased region" description="Low complexity" evidence="12">
    <location>
        <begin position="611"/>
        <end position="639"/>
    </location>
</feature>
<evidence type="ECO:0000256" key="2">
    <source>
        <dbReference type="ARBA" id="ARBA00007095"/>
    </source>
</evidence>
<dbReference type="GO" id="GO:0140664">
    <property type="term" value="F:ATP-dependent DNA damage sensor activity"/>
    <property type="evidence" value="ECO:0007669"/>
    <property type="project" value="InterPro"/>
</dbReference>
<comment type="caution">
    <text evidence="16">The sequence shown here is derived from an EMBL/GenBank/DDBJ whole genome shotgun (WGS) entry which is preliminary data.</text>
</comment>
<evidence type="ECO:0000313" key="16">
    <source>
        <dbReference type="EMBL" id="PRW56723.1"/>
    </source>
</evidence>
<reference evidence="16 17" key="1">
    <citation type="journal article" date="2018" name="Plant J.">
        <title>Genome sequences of Chlorella sorokiniana UTEX 1602 and Micractinium conductrix SAG 241.80: implications to maltose excretion by a green alga.</title>
        <authorList>
            <person name="Arriola M.B."/>
            <person name="Velmurugan N."/>
            <person name="Zhang Y."/>
            <person name="Plunkett M.H."/>
            <person name="Hondzo H."/>
            <person name="Barney B.M."/>
        </authorList>
    </citation>
    <scope>NUCLEOTIDE SEQUENCE [LARGE SCALE GENOMIC DNA]</scope>
    <source>
        <strain evidence="17">UTEX 1602</strain>
    </source>
</reference>
<dbReference type="PANTHER" id="PTHR22942">
    <property type="entry name" value="RECA/RAD51/RADA DNA STRAND-PAIRING FAMILY MEMBER"/>
    <property type="match status" value="1"/>
</dbReference>
<feature type="compositionally biased region" description="Polar residues" evidence="12">
    <location>
        <begin position="868"/>
        <end position="883"/>
    </location>
</feature>
<evidence type="ECO:0000256" key="10">
    <source>
        <dbReference type="ARBA" id="ARBA00049117"/>
    </source>
</evidence>
<gene>
    <name evidence="16" type="ORF">C2E21_4798</name>
</gene>
<dbReference type="SMART" id="SM00833">
    <property type="entry name" value="CobW_C"/>
    <property type="match status" value="1"/>
</dbReference>
<dbReference type="Pfam" id="PF08423">
    <property type="entry name" value="Rad51"/>
    <property type="match status" value="1"/>
</dbReference>
<evidence type="ECO:0000256" key="8">
    <source>
        <dbReference type="ARBA" id="ARBA00023242"/>
    </source>
</evidence>
<dbReference type="PROSITE" id="PS50163">
    <property type="entry name" value="RECA_3"/>
    <property type="match status" value="1"/>
</dbReference>
<dbReference type="NCBIfam" id="NF003301">
    <property type="entry name" value="PRK04301.1"/>
    <property type="match status" value="1"/>
</dbReference>
<dbReference type="InterPro" id="IPR013632">
    <property type="entry name" value="Rad51_C"/>
</dbReference>
<dbReference type="EMBL" id="LHPG02000008">
    <property type="protein sequence ID" value="PRW56723.1"/>
    <property type="molecule type" value="Genomic_DNA"/>
</dbReference>
<feature type="domain" description="RecA family profile 2" evidence="15">
    <location>
        <begin position="279"/>
        <end position="344"/>
    </location>
</feature>
<dbReference type="GO" id="GO:0016787">
    <property type="term" value="F:hydrolase activity"/>
    <property type="evidence" value="ECO:0007669"/>
    <property type="project" value="UniProtKB-KW"/>
</dbReference>
<keyword evidence="17" id="KW-1185">Reference proteome</keyword>
<accession>A0A2P6TRM6</accession>
<comment type="similarity">
    <text evidence="2">Belongs to the RecA family. RAD51 subfamily.</text>
</comment>
<dbReference type="InterPro" id="IPR003495">
    <property type="entry name" value="CobW/HypB/UreG_nucleotide-bd"/>
</dbReference>
<keyword evidence="7" id="KW-0143">Chaperone</keyword>
<dbReference type="PANTHER" id="PTHR22942:SF39">
    <property type="entry name" value="DNA REPAIR PROTEIN RAD51 HOMOLOG 1"/>
    <property type="match status" value="1"/>
</dbReference>
<evidence type="ECO:0000259" key="14">
    <source>
        <dbReference type="PROSITE" id="PS50162"/>
    </source>
</evidence>
<dbReference type="Gene3D" id="1.10.150.20">
    <property type="entry name" value="5' to 3' exonuclease, C-terminal subdomain"/>
    <property type="match status" value="1"/>
</dbReference>
<dbReference type="InterPro" id="IPR020588">
    <property type="entry name" value="RecA_ATP-bd"/>
</dbReference>
<keyword evidence="3 11" id="KW-0547">Nucleotide-binding</keyword>
<comment type="subcellular location">
    <subcellularLocation>
        <location evidence="1">Nucleus</location>
    </subcellularLocation>
</comment>
<dbReference type="GO" id="GO:0000794">
    <property type="term" value="C:condensed nuclear chromosome"/>
    <property type="evidence" value="ECO:0007669"/>
    <property type="project" value="TreeGrafter"/>
</dbReference>
<dbReference type="SUPFAM" id="SSF90002">
    <property type="entry name" value="Hypothetical protein YjiA, C-terminal domain"/>
    <property type="match status" value="1"/>
</dbReference>
<dbReference type="InterPro" id="IPR003593">
    <property type="entry name" value="AAA+_ATPase"/>
</dbReference>
<protein>
    <submittedName>
        <fullName evidence="16">DNA repair RAD51-like protein</fullName>
    </submittedName>
</protein>
<name>A0A2P6TRM6_CHLSO</name>
<dbReference type="GO" id="GO:0007131">
    <property type="term" value="P:reciprocal meiotic recombination"/>
    <property type="evidence" value="ECO:0007669"/>
    <property type="project" value="TreeGrafter"/>
</dbReference>
<dbReference type="GO" id="GO:0000730">
    <property type="term" value="P:DNA recombinase assembly"/>
    <property type="evidence" value="ECO:0007669"/>
    <property type="project" value="TreeGrafter"/>
</dbReference>
<keyword evidence="8" id="KW-0539">Nucleus</keyword>
<dbReference type="InterPro" id="IPR001202">
    <property type="entry name" value="WW_dom"/>
</dbReference>
<dbReference type="GO" id="GO:0005524">
    <property type="term" value="F:ATP binding"/>
    <property type="evidence" value="ECO:0007669"/>
    <property type="project" value="UniProtKB-KW"/>
</dbReference>
<evidence type="ECO:0000259" key="13">
    <source>
        <dbReference type="PROSITE" id="PS50020"/>
    </source>
</evidence>
<organism evidence="16 17">
    <name type="scientific">Chlorella sorokiniana</name>
    <name type="common">Freshwater green alga</name>
    <dbReference type="NCBI Taxonomy" id="3076"/>
    <lineage>
        <taxon>Eukaryota</taxon>
        <taxon>Viridiplantae</taxon>
        <taxon>Chlorophyta</taxon>
        <taxon>core chlorophytes</taxon>
        <taxon>Trebouxiophyceae</taxon>
        <taxon>Chlorellales</taxon>
        <taxon>Chlorellaceae</taxon>
        <taxon>Chlorella clade</taxon>
        <taxon>Chlorella</taxon>
    </lineage>
</organism>
<dbReference type="GO" id="GO:1990426">
    <property type="term" value="P:mitotic recombination-dependent replication fork processing"/>
    <property type="evidence" value="ECO:0007669"/>
    <property type="project" value="InterPro"/>
</dbReference>
<comment type="similarity">
    <text evidence="9">Belongs to the SIMIBI class G3E GTPase family. ZNG1 subfamily.</text>
</comment>
<feature type="region of interest" description="Disordered" evidence="12">
    <location>
        <begin position="600"/>
        <end position="676"/>
    </location>
</feature>
<dbReference type="GO" id="GO:0003690">
    <property type="term" value="F:double-stranded DNA binding"/>
    <property type="evidence" value="ECO:0007669"/>
    <property type="project" value="InterPro"/>
</dbReference>
<dbReference type="InterPro" id="IPR020587">
    <property type="entry name" value="RecA_monomer-monomer_interface"/>
</dbReference>
<feature type="region of interest" description="Disordered" evidence="12">
    <location>
        <begin position="868"/>
        <end position="896"/>
    </location>
</feature>
<dbReference type="GO" id="GO:0042148">
    <property type="term" value="P:DNA strand invasion"/>
    <property type="evidence" value="ECO:0007669"/>
    <property type="project" value="TreeGrafter"/>
</dbReference>
<dbReference type="SUPFAM" id="SSF47794">
    <property type="entry name" value="Rad51 N-terminal domain-like"/>
    <property type="match status" value="1"/>
</dbReference>
<dbReference type="GO" id="GO:0003697">
    <property type="term" value="F:single-stranded DNA binding"/>
    <property type="evidence" value="ECO:0007669"/>
    <property type="project" value="InterPro"/>
</dbReference>
<evidence type="ECO:0000256" key="5">
    <source>
        <dbReference type="ARBA" id="ARBA00022840"/>
    </source>
</evidence>
<dbReference type="CDD" id="cd19513">
    <property type="entry name" value="Rad51"/>
    <property type="match status" value="1"/>
</dbReference>
<dbReference type="Pfam" id="PF00397">
    <property type="entry name" value="WW"/>
    <property type="match status" value="1"/>
</dbReference>
<dbReference type="InterPro" id="IPR027417">
    <property type="entry name" value="P-loop_NTPase"/>
</dbReference>
<keyword evidence="5 11" id="KW-0067">ATP-binding</keyword>
<dbReference type="InterPro" id="IPR011629">
    <property type="entry name" value="CobW-like_C"/>
</dbReference>
<dbReference type="InterPro" id="IPR010995">
    <property type="entry name" value="DNA_repair_Rad51/TF_NusA_a-hlx"/>
</dbReference>
<evidence type="ECO:0000313" key="17">
    <source>
        <dbReference type="Proteomes" id="UP000239899"/>
    </source>
</evidence>
<dbReference type="InterPro" id="IPR011941">
    <property type="entry name" value="DNA_recomb/repair_Rad51"/>
</dbReference>
<keyword evidence="4" id="KW-0378">Hydrolase</keyword>
<dbReference type="SMART" id="SM00456">
    <property type="entry name" value="WW"/>
    <property type="match status" value="1"/>
</dbReference>
<dbReference type="Gene3D" id="3.30.1220.10">
    <property type="entry name" value="CobW-like, C-terminal domain"/>
    <property type="match status" value="1"/>
</dbReference>
<dbReference type="GO" id="GO:0070192">
    <property type="term" value="P:chromosome organization involved in meiotic cell cycle"/>
    <property type="evidence" value="ECO:0007669"/>
    <property type="project" value="TreeGrafter"/>
</dbReference>
<dbReference type="CDD" id="cd00201">
    <property type="entry name" value="WW"/>
    <property type="match status" value="1"/>
</dbReference>